<reference evidence="1" key="1">
    <citation type="journal article" date="2021" name="Proc. Natl. Acad. Sci. U.S.A.">
        <title>A Catalog of Tens of Thousands of Viruses from Human Metagenomes Reveals Hidden Associations with Chronic Diseases.</title>
        <authorList>
            <person name="Tisza M.J."/>
            <person name="Buck C.B."/>
        </authorList>
    </citation>
    <scope>NUCLEOTIDE SEQUENCE</scope>
    <source>
        <strain evidence="1">Ct1yA16</strain>
    </source>
</reference>
<protein>
    <submittedName>
        <fullName evidence="1">Uncharacterized protein</fullName>
    </submittedName>
</protein>
<name>A0A8S5TFI6_9CAUD</name>
<dbReference type="EMBL" id="BK032816">
    <property type="protein sequence ID" value="DAF61743.1"/>
    <property type="molecule type" value="Genomic_DNA"/>
</dbReference>
<evidence type="ECO:0000313" key="1">
    <source>
        <dbReference type="EMBL" id="DAF61743.1"/>
    </source>
</evidence>
<proteinExistence type="predicted"/>
<organism evidence="1">
    <name type="scientific">Siphoviridae sp. ct1yA16</name>
    <dbReference type="NCBI Taxonomy" id="2827767"/>
    <lineage>
        <taxon>Viruses</taxon>
        <taxon>Duplodnaviria</taxon>
        <taxon>Heunggongvirae</taxon>
        <taxon>Uroviricota</taxon>
        <taxon>Caudoviricetes</taxon>
    </lineage>
</organism>
<sequence>MKIPRVVIKNKQEYEFVKRNNTTTFLYKNKKYGFKETFTLYQLGVIKEEVSPDKKSVHPENVKI</sequence>
<accession>A0A8S5TFI6</accession>